<evidence type="ECO:0000256" key="3">
    <source>
        <dbReference type="ARBA" id="ARBA00004123"/>
    </source>
</evidence>
<dbReference type="InterPro" id="IPR041708">
    <property type="entry name" value="PUS1/PUS2-like"/>
</dbReference>
<comment type="caution">
    <text evidence="18">The sequence shown here is derived from an EMBL/GenBank/DDBJ whole genome shotgun (WGS) entry which is preliminary data.</text>
</comment>
<comment type="similarity">
    <text evidence="4">Belongs to the tRNA pseudouridine synthase TruA family.</text>
</comment>
<evidence type="ECO:0000256" key="11">
    <source>
        <dbReference type="ARBA" id="ARBA00073968"/>
    </source>
</evidence>
<feature type="active site" description="Nucleophile" evidence="14">
    <location>
        <position position="159"/>
    </location>
</feature>
<dbReference type="FunFam" id="3.30.70.660:FF:000002">
    <property type="entry name" value="tRNA pseudouridine synthase"/>
    <property type="match status" value="1"/>
</dbReference>
<dbReference type="SUPFAM" id="SSF55120">
    <property type="entry name" value="Pseudouridine synthase"/>
    <property type="match status" value="1"/>
</dbReference>
<name>A0A9P6T5Z8_9BASI</name>
<evidence type="ECO:0000313" key="19">
    <source>
        <dbReference type="Proteomes" id="UP000886653"/>
    </source>
</evidence>
<feature type="region of interest" description="Disordered" evidence="16">
    <location>
        <begin position="1"/>
        <end position="26"/>
    </location>
</feature>
<dbReference type="GO" id="GO:0003723">
    <property type="term" value="F:RNA binding"/>
    <property type="evidence" value="ECO:0007669"/>
    <property type="project" value="InterPro"/>
</dbReference>
<feature type="compositionally biased region" description="Acidic residues" evidence="16">
    <location>
        <begin position="556"/>
        <end position="572"/>
    </location>
</feature>
<comment type="subcellular location">
    <subcellularLocation>
        <location evidence="3">Nucleus</location>
    </subcellularLocation>
</comment>
<dbReference type="Gene3D" id="3.30.70.660">
    <property type="entry name" value="Pseudouridine synthase I, catalytic domain, C-terminal subdomain"/>
    <property type="match status" value="1"/>
</dbReference>
<proteinExistence type="inferred from homology"/>
<dbReference type="GO" id="GO:0009982">
    <property type="term" value="F:pseudouridine synthase activity"/>
    <property type="evidence" value="ECO:0007669"/>
    <property type="project" value="InterPro"/>
</dbReference>
<evidence type="ECO:0000256" key="14">
    <source>
        <dbReference type="PIRSR" id="PIRSR641708-1"/>
    </source>
</evidence>
<gene>
    <name evidence="18" type="ORF">CROQUDRAFT_136957</name>
</gene>
<evidence type="ECO:0000256" key="16">
    <source>
        <dbReference type="SAM" id="MobiDB-lite"/>
    </source>
</evidence>
<evidence type="ECO:0000256" key="9">
    <source>
        <dbReference type="ARBA" id="ARBA00036943"/>
    </source>
</evidence>
<dbReference type="PANTHER" id="PTHR11142">
    <property type="entry name" value="PSEUDOURIDYLATE SYNTHASE"/>
    <property type="match status" value="1"/>
</dbReference>
<evidence type="ECO:0000256" key="8">
    <source>
        <dbReference type="ARBA" id="ARBA00023242"/>
    </source>
</evidence>
<feature type="domain" description="Pseudouridine synthase I TruA alpha/beta" evidence="17">
    <location>
        <begin position="332"/>
        <end position="443"/>
    </location>
</feature>
<dbReference type="FunFam" id="3.30.70.580:FF:000002">
    <property type="entry name" value="tRNA pseudouridine synthase"/>
    <property type="match status" value="1"/>
</dbReference>
<comment type="catalytic activity">
    <reaction evidence="9">
        <text>a uridine in tRNA = a pseudouridine in tRNA</text>
        <dbReference type="Rhea" id="RHEA:54572"/>
        <dbReference type="Rhea" id="RHEA-COMP:13339"/>
        <dbReference type="Rhea" id="RHEA-COMP:13934"/>
        <dbReference type="ChEBI" id="CHEBI:65314"/>
        <dbReference type="ChEBI" id="CHEBI:65315"/>
    </reaction>
</comment>
<keyword evidence="19" id="KW-1185">Reference proteome</keyword>
<dbReference type="InterPro" id="IPR020094">
    <property type="entry name" value="TruA/RsuA/RluB/E/F_N"/>
</dbReference>
<dbReference type="CDD" id="cd02568">
    <property type="entry name" value="PseudoU_synth_PUS1_PUS2"/>
    <property type="match status" value="1"/>
</dbReference>
<accession>A0A9P6T5Z8</accession>
<dbReference type="InterPro" id="IPR020097">
    <property type="entry name" value="PsdUridine_synth_TruA_a/b_dom"/>
</dbReference>
<organism evidence="18 19">
    <name type="scientific">Cronartium quercuum f. sp. fusiforme G11</name>
    <dbReference type="NCBI Taxonomy" id="708437"/>
    <lineage>
        <taxon>Eukaryota</taxon>
        <taxon>Fungi</taxon>
        <taxon>Dikarya</taxon>
        <taxon>Basidiomycota</taxon>
        <taxon>Pucciniomycotina</taxon>
        <taxon>Pucciniomycetes</taxon>
        <taxon>Pucciniales</taxon>
        <taxon>Coleosporiaceae</taxon>
        <taxon>Cronartium</taxon>
    </lineage>
</organism>
<comment type="catalytic activity">
    <reaction evidence="1">
        <text>a uridine in mRNA = a pseudouridine in mRNA</text>
        <dbReference type="Rhea" id="RHEA:56644"/>
        <dbReference type="Rhea" id="RHEA-COMP:14658"/>
        <dbReference type="Rhea" id="RHEA-COMP:14659"/>
        <dbReference type="ChEBI" id="CHEBI:65314"/>
        <dbReference type="ChEBI" id="CHEBI:65315"/>
    </reaction>
</comment>
<dbReference type="InterPro" id="IPR001406">
    <property type="entry name" value="PsdUridine_synth_TruA"/>
</dbReference>
<dbReference type="Pfam" id="PF01416">
    <property type="entry name" value="PseudoU_synth_1"/>
    <property type="match status" value="1"/>
</dbReference>
<reference evidence="18" key="1">
    <citation type="submission" date="2013-11" db="EMBL/GenBank/DDBJ databases">
        <title>Genome sequence of the fusiform rust pathogen reveals effectors for host alternation and coevolution with pine.</title>
        <authorList>
            <consortium name="DOE Joint Genome Institute"/>
            <person name="Smith K."/>
            <person name="Pendleton A."/>
            <person name="Kubisiak T."/>
            <person name="Anderson C."/>
            <person name="Salamov A."/>
            <person name="Aerts A."/>
            <person name="Riley R."/>
            <person name="Clum A."/>
            <person name="Lindquist E."/>
            <person name="Ence D."/>
            <person name="Campbell M."/>
            <person name="Kronenberg Z."/>
            <person name="Feau N."/>
            <person name="Dhillon B."/>
            <person name="Hamelin R."/>
            <person name="Burleigh J."/>
            <person name="Smith J."/>
            <person name="Yandell M."/>
            <person name="Nelson C."/>
            <person name="Grigoriev I."/>
            <person name="Davis J."/>
        </authorList>
    </citation>
    <scope>NUCLEOTIDE SEQUENCE</scope>
    <source>
        <strain evidence="18">G11</strain>
    </source>
</reference>
<dbReference type="GO" id="GO:0005634">
    <property type="term" value="C:nucleus"/>
    <property type="evidence" value="ECO:0007669"/>
    <property type="project" value="UniProtKB-SubCell"/>
</dbReference>
<dbReference type="EMBL" id="MU167503">
    <property type="protein sequence ID" value="KAG0139914.1"/>
    <property type="molecule type" value="Genomic_DNA"/>
</dbReference>
<evidence type="ECO:0000256" key="15">
    <source>
        <dbReference type="PIRSR" id="PIRSR641708-2"/>
    </source>
</evidence>
<evidence type="ECO:0000256" key="2">
    <source>
        <dbReference type="ARBA" id="ARBA00001832"/>
    </source>
</evidence>
<protein>
    <recommendedName>
        <fullName evidence="11">tRNA pseudouridine synthase 1</fullName>
    </recommendedName>
    <alternativeName>
        <fullName evidence="12">tRNA pseudouridylate synthase 1</fullName>
    </alternativeName>
    <alternativeName>
        <fullName evidence="13">tRNA-uridine isomerase 1</fullName>
    </alternativeName>
</protein>
<feature type="binding site" evidence="15">
    <location>
        <position position="237"/>
    </location>
    <ligand>
        <name>substrate</name>
    </ligand>
</feature>
<evidence type="ECO:0000256" key="7">
    <source>
        <dbReference type="ARBA" id="ARBA00023235"/>
    </source>
</evidence>
<keyword evidence="6" id="KW-0819">tRNA processing</keyword>
<feature type="compositionally biased region" description="Basic and acidic residues" evidence="16">
    <location>
        <begin position="66"/>
        <end position="80"/>
    </location>
</feature>
<dbReference type="NCBIfam" id="TIGR00071">
    <property type="entry name" value="hisT_truA"/>
    <property type="match status" value="1"/>
</dbReference>
<comment type="catalytic activity">
    <reaction evidence="2">
        <text>uridine in snRNA = pseudouridine in snRNA</text>
        <dbReference type="Rhea" id="RHEA:51124"/>
        <dbReference type="Rhea" id="RHEA-COMP:12891"/>
        <dbReference type="Rhea" id="RHEA-COMP:12892"/>
        <dbReference type="ChEBI" id="CHEBI:65314"/>
        <dbReference type="ChEBI" id="CHEBI:65315"/>
    </reaction>
</comment>
<dbReference type="OrthoDB" id="10256309at2759"/>
<dbReference type="GO" id="GO:0006397">
    <property type="term" value="P:mRNA processing"/>
    <property type="evidence" value="ECO:0007669"/>
    <property type="project" value="UniProtKB-KW"/>
</dbReference>
<evidence type="ECO:0000256" key="4">
    <source>
        <dbReference type="ARBA" id="ARBA00009375"/>
    </source>
</evidence>
<sequence>MSDFNTSESTSTINNQSPSSHINSNKKLKSDIDVVLARNQKQKTELINQNNSNDETTSSKSTTNRRQNENSDNKRKNNWSEENKTNIKIIKTNEKRLPKRKVAVLFGYYGKGYKGSQVNPGMKTIEGEIFKAFVKAGCISQDNSLHPQKVGLQRAARTDANVHAGCNLISLKLILEPPNLNKETDNKIVQEDQTIEHHSVPLINYINSFLPNEIRLWSFNRVQNSFHARTMCDSRTYEYSLPTYLFLPPKPGTALYNRLNSIKLGLNESKWSESFDPDEHEGNWWNDHLDQNLAINSEILQPISNFKLSVKQKKSEYRISLPMIKRIKESIEKFKGTHNFHNFTVGKEFKERNSIRIIREMSVSEPFIVGNEDEGETGTEWISIKFYGQSFMLHQIRKMMGLIILLCRTRTPSTLIPELYGPIKVRIPKAPGLGLILQNPHFDGYNKRIIEFNQTHQNKPIHEDLIREIINPNKFLKLIEKFKKEILYKKMWEEEKNENGFGVWINYLDVCNESDLDFINPKGVLPPSITNPKSSISNSSKVTTGNQTNVERLIDSDEEDLKYQDGEEIEEG</sequence>
<dbReference type="Gene3D" id="3.30.70.580">
    <property type="entry name" value="Pseudouridine synthase I, catalytic domain, N-terminal subdomain"/>
    <property type="match status" value="1"/>
</dbReference>
<feature type="compositionally biased region" description="Polar residues" evidence="16">
    <location>
        <begin position="529"/>
        <end position="550"/>
    </location>
</feature>
<evidence type="ECO:0000256" key="10">
    <source>
        <dbReference type="ARBA" id="ARBA00053072"/>
    </source>
</evidence>
<dbReference type="AlphaFoldDB" id="A0A9P6T5Z8"/>
<dbReference type="PANTHER" id="PTHR11142:SF4">
    <property type="entry name" value="PSEUDOURIDYLATE SYNTHASE 1 HOMOLOG"/>
    <property type="match status" value="1"/>
</dbReference>
<evidence type="ECO:0000256" key="5">
    <source>
        <dbReference type="ARBA" id="ARBA00022664"/>
    </source>
</evidence>
<keyword evidence="7" id="KW-0413">Isomerase</keyword>
<evidence type="ECO:0000256" key="1">
    <source>
        <dbReference type="ARBA" id="ARBA00001166"/>
    </source>
</evidence>
<dbReference type="GO" id="GO:1990481">
    <property type="term" value="P:mRNA pseudouridine synthesis"/>
    <property type="evidence" value="ECO:0007669"/>
    <property type="project" value="TreeGrafter"/>
</dbReference>
<comment type="function">
    <text evidence="10">Formation of pseudouridine at positions 27 and 28 in the anticodon stem and loop of transfer RNAs; at positions 34 and 36 of intron-containing precursor tRNA(Ile) and at position 35 in the intron-containing tRNA(Tyr). Catalyzes pseudouridylation at position 44 in U2 snRNA. Also catalyzes pseudouridylation of mRNAs.</text>
</comment>
<dbReference type="GO" id="GO:0031119">
    <property type="term" value="P:tRNA pseudouridine synthesis"/>
    <property type="evidence" value="ECO:0007669"/>
    <property type="project" value="InterPro"/>
</dbReference>
<feature type="region of interest" description="Disordered" evidence="16">
    <location>
        <begin position="529"/>
        <end position="572"/>
    </location>
</feature>
<feature type="compositionally biased region" description="Polar residues" evidence="16">
    <location>
        <begin position="1"/>
        <end position="25"/>
    </location>
</feature>
<feature type="compositionally biased region" description="Polar residues" evidence="16">
    <location>
        <begin position="45"/>
        <end position="65"/>
    </location>
</feature>
<dbReference type="GO" id="GO:0031120">
    <property type="term" value="P:snRNA pseudouridine synthesis"/>
    <property type="evidence" value="ECO:0007669"/>
    <property type="project" value="UniProtKB-ARBA"/>
</dbReference>
<evidence type="ECO:0000256" key="6">
    <source>
        <dbReference type="ARBA" id="ARBA00022694"/>
    </source>
</evidence>
<dbReference type="InterPro" id="IPR020095">
    <property type="entry name" value="PsdUridine_synth_TruA_C"/>
</dbReference>
<keyword evidence="5" id="KW-0507">mRNA processing</keyword>
<keyword evidence="8" id="KW-0539">Nucleus</keyword>
<evidence type="ECO:0000256" key="13">
    <source>
        <dbReference type="ARBA" id="ARBA00080858"/>
    </source>
</evidence>
<evidence type="ECO:0000259" key="17">
    <source>
        <dbReference type="Pfam" id="PF01416"/>
    </source>
</evidence>
<evidence type="ECO:0000256" key="12">
    <source>
        <dbReference type="ARBA" id="ARBA00079072"/>
    </source>
</evidence>
<evidence type="ECO:0000313" key="18">
    <source>
        <dbReference type="EMBL" id="KAG0139914.1"/>
    </source>
</evidence>
<feature type="region of interest" description="Disordered" evidence="16">
    <location>
        <begin position="40"/>
        <end position="80"/>
    </location>
</feature>
<dbReference type="InterPro" id="IPR020103">
    <property type="entry name" value="PsdUridine_synth_cat_dom_sf"/>
</dbReference>
<dbReference type="Proteomes" id="UP000886653">
    <property type="component" value="Unassembled WGS sequence"/>
</dbReference>